<name>A0LP06_SYNFM</name>
<proteinExistence type="inferred from homology"/>
<dbReference type="PANTHER" id="PTHR30024">
    <property type="entry name" value="ALIPHATIC SULFONATES-BINDING PROTEIN-RELATED"/>
    <property type="match status" value="1"/>
</dbReference>
<feature type="domain" description="OmpA-like" evidence="7">
    <location>
        <begin position="400"/>
        <end position="521"/>
    </location>
</feature>
<dbReference type="PRINTS" id="PR01021">
    <property type="entry name" value="OMPADOMAIN"/>
</dbReference>
<dbReference type="STRING" id="335543.Sfum_3487"/>
<dbReference type="SUPFAM" id="SSF53850">
    <property type="entry name" value="Periplasmic binding protein-like II"/>
    <property type="match status" value="1"/>
</dbReference>
<keyword evidence="4" id="KW-0732">Signal</keyword>
<reference evidence="8 9" key="1">
    <citation type="submission" date="2006-10" db="EMBL/GenBank/DDBJ databases">
        <title>Complete sequence of Syntrophobacter fumaroxidans MPOB.</title>
        <authorList>
            <consortium name="US DOE Joint Genome Institute"/>
            <person name="Copeland A."/>
            <person name="Lucas S."/>
            <person name="Lapidus A."/>
            <person name="Barry K."/>
            <person name="Detter J.C."/>
            <person name="Glavina del Rio T."/>
            <person name="Hammon N."/>
            <person name="Israni S."/>
            <person name="Pitluck S."/>
            <person name="Goltsman E.G."/>
            <person name="Martinez M."/>
            <person name="Schmutz J."/>
            <person name="Larimer F."/>
            <person name="Land M."/>
            <person name="Hauser L."/>
            <person name="Kyrpides N."/>
            <person name="Kim E."/>
            <person name="Boone D.R."/>
            <person name="Brockman F."/>
            <person name="Culley D."/>
            <person name="Ferry J."/>
            <person name="Gunsalus R."/>
            <person name="McInerney M.J."/>
            <person name="Morrison M."/>
            <person name="Plugge C."/>
            <person name="Rohlin L."/>
            <person name="Scholten J."/>
            <person name="Sieber J."/>
            <person name="Stams A.J.M."/>
            <person name="Worm P."/>
            <person name="Henstra A.M."/>
            <person name="Richardson P."/>
        </authorList>
    </citation>
    <scope>NUCLEOTIDE SEQUENCE [LARGE SCALE GENOMIC DNA]</scope>
    <source>
        <strain evidence="9">DSM 10017 / MPOB</strain>
    </source>
</reference>
<dbReference type="HOGENOM" id="CLU_532006_0_0_7"/>
<dbReference type="SUPFAM" id="SSF103088">
    <property type="entry name" value="OmpA-like"/>
    <property type="match status" value="1"/>
</dbReference>
<organism evidence="8 9">
    <name type="scientific">Syntrophobacter fumaroxidans (strain DSM 10017 / MPOB)</name>
    <dbReference type="NCBI Taxonomy" id="335543"/>
    <lineage>
        <taxon>Bacteria</taxon>
        <taxon>Pseudomonadati</taxon>
        <taxon>Thermodesulfobacteriota</taxon>
        <taxon>Syntrophobacteria</taxon>
        <taxon>Syntrophobacterales</taxon>
        <taxon>Syntrophobacteraceae</taxon>
        <taxon>Syntrophobacter</taxon>
    </lineage>
</organism>
<dbReference type="Gene3D" id="3.30.1330.60">
    <property type="entry name" value="OmpA-like domain"/>
    <property type="match status" value="1"/>
</dbReference>
<dbReference type="InterPro" id="IPR036737">
    <property type="entry name" value="OmpA-like_sf"/>
</dbReference>
<dbReference type="Proteomes" id="UP000001784">
    <property type="component" value="Chromosome"/>
</dbReference>
<evidence type="ECO:0000256" key="1">
    <source>
        <dbReference type="ARBA" id="ARBA00004370"/>
    </source>
</evidence>
<dbReference type="GO" id="GO:0042597">
    <property type="term" value="C:periplasmic space"/>
    <property type="evidence" value="ECO:0007669"/>
    <property type="project" value="UniProtKB-SubCell"/>
</dbReference>
<evidence type="ECO:0000256" key="5">
    <source>
        <dbReference type="ARBA" id="ARBA00023136"/>
    </source>
</evidence>
<dbReference type="Gene3D" id="3.40.190.10">
    <property type="entry name" value="Periplasmic binding protein-like II"/>
    <property type="match status" value="1"/>
</dbReference>
<evidence type="ECO:0000256" key="4">
    <source>
        <dbReference type="ARBA" id="ARBA00022729"/>
    </source>
</evidence>
<dbReference type="InterPro" id="IPR006665">
    <property type="entry name" value="OmpA-like"/>
</dbReference>
<evidence type="ECO:0000313" key="8">
    <source>
        <dbReference type="EMBL" id="ABK19158.1"/>
    </source>
</evidence>
<keyword evidence="9" id="KW-1185">Reference proteome</keyword>
<dbReference type="OrthoDB" id="5372616at2"/>
<comment type="similarity">
    <text evidence="3">Belongs to the bacterial solute-binding protein SsuA/TauA family.</text>
</comment>
<comment type="subcellular location">
    <subcellularLocation>
        <location evidence="1">Membrane</location>
    </subcellularLocation>
    <subcellularLocation>
        <location evidence="2">Periplasm</location>
    </subcellularLocation>
</comment>
<dbReference type="RefSeq" id="WP_011700283.1">
    <property type="nucleotide sequence ID" value="NC_008554.1"/>
</dbReference>
<keyword evidence="5 6" id="KW-0472">Membrane</keyword>
<evidence type="ECO:0000313" key="9">
    <source>
        <dbReference type="Proteomes" id="UP000001784"/>
    </source>
</evidence>
<dbReference type="PANTHER" id="PTHR30024:SF47">
    <property type="entry name" value="TAURINE-BINDING PERIPLASMIC PROTEIN"/>
    <property type="match status" value="1"/>
</dbReference>
<dbReference type="Pfam" id="PF00691">
    <property type="entry name" value="OmpA"/>
    <property type="match status" value="1"/>
</dbReference>
<accession>A0LP06</accession>
<dbReference type="InParanoid" id="A0LP06"/>
<protein>
    <submittedName>
        <fullName evidence="8">OmpA/MotB domain protein</fullName>
    </submittedName>
</protein>
<dbReference type="PROSITE" id="PS51123">
    <property type="entry name" value="OMPA_2"/>
    <property type="match status" value="1"/>
</dbReference>
<dbReference type="eggNOG" id="COG2885">
    <property type="taxonomic scope" value="Bacteria"/>
</dbReference>
<dbReference type="KEGG" id="sfu:Sfum_3487"/>
<evidence type="ECO:0000256" key="2">
    <source>
        <dbReference type="ARBA" id="ARBA00004418"/>
    </source>
</evidence>
<dbReference type="eggNOG" id="COG3221">
    <property type="taxonomic scope" value="Bacteria"/>
</dbReference>
<evidence type="ECO:0000256" key="3">
    <source>
        <dbReference type="ARBA" id="ARBA00010742"/>
    </source>
</evidence>
<dbReference type="InterPro" id="IPR006664">
    <property type="entry name" value="OMP_bac"/>
</dbReference>
<evidence type="ECO:0000256" key="6">
    <source>
        <dbReference type="PROSITE-ProRule" id="PRU00473"/>
    </source>
</evidence>
<evidence type="ECO:0000259" key="7">
    <source>
        <dbReference type="PROSITE" id="PS51123"/>
    </source>
</evidence>
<sequence length="522" mass="58039">MTRQATGALLLLLVGLLTIGGAYYLKPYFQEREQRRTSDARESKGNIKVAMDNWIGYFPLCSPEMKKRMRQQGWNLVCEDDQADYPQRMKRLKDEEIDFAVATVDSFLLNGASKGFPGTIVAVIDESQGGDAIVARKDAVASLNELKGRTDINVAFTPASPSHHLLKAAAEHFDVPQLLPSGERLIHTKGSEEALKKLLSGKAQVAALWEPDVSRALAQDGIVKLLGTEDTKRLIVDVLIANRDFSRNRPEIVSLLLANYFMTLKTYRENQQMLEEHVIAAANLPRDAVEKMLKGVAWTNLTDNCERWFGISVPGSQATDSLIETIESSVQILIHNGDFTESPVPGGDPYRLTQSRFVEDLYLKGMTGFTSPKAGTVKPDSVNSLETAFAPLSRDAWSALQEIGTLKTDPVVFQSGTSDLSFQGKLEIDRAVERLKHYPNFRVVIKGHTGTEGDPEANKTLSRERSEAVARYLEVTYNINPNRLLPVGFGGEKPLPRNPGESTRSYNYRLPRVEMVLVREVF</sequence>
<gene>
    <name evidence="8" type="ordered locus">Sfum_3487</name>
</gene>
<dbReference type="CDD" id="cd07185">
    <property type="entry name" value="OmpA_C-like"/>
    <property type="match status" value="1"/>
</dbReference>
<dbReference type="AlphaFoldDB" id="A0LP06"/>
<dbReference type="GO" id="GO:0016020">
    <property type="term" value="C:membrane"/>
    <property type="evidence" value="ECO:0007669"/>
    <property type="project" value="UniProtKB-SubCell"/>
</dbReference>
<dbReference type="EMBL" id="CP000478">
    <property type="protein sequence ID" value="ABK19158.1"/>
    <property type="molecule type" value="Genomic_DNA"/>
</dbReference>